<dbReference type="Proteomes" id="UP001201163">
    <property type="component" value="Unassembled WGS sequence"/>
</dbReference>
<dbReference type="AlphaFoldDB" id="A0AAD4Q9R3"/>
<gene>
    <name evidence="2" type="ORF">EDB92DRAFT_2037552</name>
</gene>
<feature type="compositionally biased region" description="Low complexity" evidence="1">
    <location>
        <begin position="19"/>
        <end position="46"/>
    </location>
</feature>
<protein>
    <submittedName>
        <fullName evidence="2">Uncharacterized protein</fullName>
    </submittedName>
</protein>
<dbReference type="EMBL" id="JAKELL010000087">
    <property type="protein sequence ID" value="KAH8983495.1"/>
    <property type="molecule type" value="Genomic_DNA"/>
</dbReference>
<feature type="compositionally biased region" description="Basic residues" evidence="1">
    <location>
        <begin position="185"/>
        <end position="195"/>
    </location>
</feature>
<feature type="region of interest" description="Disordered" evidence="1">
    <location>
        <begin position="1"/>
        <end position="197"/>
    </location>
</feature>
<evidence type="ECO:0000313" key="2">
    <source>
        <dbReference type="EMBL" id="KAH8983495.1"/>
    </source>
</evidence>
<comment type="caution">
    <text evidence="2">The sequence shown here is derived from an EMBL/GenBank/DDBJ whole genome shotgun (WGS) entry which is preliminary data.</text>
</comment>
<sequence length="274" mass="28840">MSESQSPPAQAPPPPQPQPQHEQSQEPTSPSPYSSDTVSAAARPSRAPSPPTWACYEQIPARSELLGSSDESDSDSGDEAADEDSLSDADADADPEDPDDEADDNSSLSDDAEAAGPMDVEDDDDSLGRALGGSDGGDPEKRDKGKQRAEAPQIPGSTGTGDTATTTTNGNGDGKSSPVIPHAAAVRHRRPRSRRPPVSALRPILTIQRSQGFVWNQDLFVPPYIKDRYVASTSPPTSSGVFSACGSTSTSLGDYEIEVVEIRVRDGELDDIIP</sequence>
<evidence type="ECO:0000256" key="1">
    <source>
        <dbReference type="SAM" id="MobiDB-lite"/>
    </source>
</evidence>
<keyword evidence="3" id="KW-1185">Reference proteome</keyword>
<proteinExistence type="predicted"/>
<accession>A0AAD4Q9R3</accession>
<feature type="compositionally biased region" description="Acidic residues" evidence="1">
    <location>
        <begin position="70"/>
        <end position="104"/>
    </location>
</feature>
<feature type="compositionally biased region" description="Basic and acidic residues" evidence="1">
    <location>
        <begin position="138"/>
        <end position="149"/>
    </location>
</feature>
<feature type="compositionally biased region" description="Low complexity" evidence="1">
    <location>
        <begin position="160"/>
        <end position="170"/>
    </location>
</feature>
<organism evidence="2 3">
    <name type="scientific">Lactarius akahatsu</name>
    <dbReference type="NCBI Taxonomy" id="416441"/>
    <lineage>
        <taxon>Eukaryota</taxon>
        <taxon>Fungi</taxon>
        <taxon>Dikarya</taxon>
        <taxon>Basidiomycota</taxon>
        <taxon>Agaricomycotina</taxon>
        <taxon>Agaricomycetes</taxon>
        <taxon>Russulales</taxon>
        <taxon>Russulaceae</taxon>
        <taxon>Lactarius</taxon>
    </lineage>
</organism>
<feature type="compositionally biased region" description="Pro residues" evidence="1">
    <location>
        <begin position="9"/>
        <end position="18"/>
    </location>
</feature>
<reference evidence="2" key="1">
    <citation type="submission" date="2022-01" db="EMBL/GenBank/DDBJ databases">
        <title>Comparative genomics reveals a dynamic genome evolution in the ectomycorrhizal milk-cap (Lactarius) mushrooms.</title>
        <authorList>
            <consortium name="DOE Joint Genome Institute"/>
            <person name="Lebreton A."/>
            <person name="Tang N."/>
            <person name="Kuo A."/>
            <person name="LaButti K."/>
            <person name="Drula E."/>
            <person name="Barry K."/>
            <person name="Clum A."/>
            <person name="Lipzen A."/>
            <person name="Mousain D."/>
            <person name="Ng V."/>
            <person name="Wang R."/>
            <person name="Wang X."/>
            <person name="Dai Y."/>
            <person name="Henrissat B."/>
            <person name="Grigoriev I.V."/>
            <person name="Guerin-Laguette A."/>
            <person name="Yu F."/>
            <person name="Martin F.M."/>
        </authorList>
    </citation>
    <scope>NUCLEOTIDE SEQUENCE</scope>
    <source>
        <strain evidence="2">QP</strain>
    </source>
</reference>
<name>A0AAD4Q9R3_9AGAM</name>
<evidence type="ECO:0000313" key="3">
    <source>
        <dbReference type="Proteomes" id="UP001201163"/>
    </source>
</evidence>